<dbReference type="Proteomes" id="UP000652761">
    <property type="component" value="Unassembled WGS sequence"/>
</dbReference>
<evidence type="ECO:0008006" key="4">
    <source>
        <dbReference type="Google" id="ProtNLM"/>
    </source>
</evidence>
<feature type="chain" id="PRO_5032449528" description="Secreted protein" evidence="1">
    <location>
        <begin position="21"/>
        <end position="101"/>
    </location>
</feature>
<gene>
    <name evidence="2" type="ORF">Taro_056945</name>
</gene>
<accession>A0A843XYY1</accession>
<name>A0A843XYY1_COLES</name>
<dbReference type="AlphaFoldDB" id="A0A843XYY1"/>
<protein>
    <recommendedName>
        <fullName evidence="4">Secreted protein</fullName>
    </recommendedName>
</protein>
<feature type="signal peptide" evidence="1">
    <location>
        <begin position="1"/>
        <end position="20"/>
    </location>
</feature>
<reference evidence="2" key="1">
    <citation type="submission" date="2017-07" db="EMBL/GenBank/DDBJ databases">
        <title>Taro Niue Genome Assembly and Annotation.</title>
        <authorList>
            <person name="Atibalentja N."/>
            <person name="Keating K."/>
            <person name="Fields C.J."/>
        </authorList>
    </citation>
    <scope>NUCLEOTIDE SEQUENCE</scope>
    <source>
        <strain evidence="2">Niue_2</strain>
        <tissue evidence="2">Leaf</tissue>
    </source>
</reference>
<evidence type="ECO:0000313" key="2">
    <source>
        <dbReference type="EMBL" id="MQM23875.1"/>
    </source>
</evidence>
<keyword evidence="3" id="KW-1185">Reference proteome</keyword>
<dbReference type="OrthoDB" id="1470350at2759"/>
<dbReference type="EMBL" id="NMUH01018380">
    <property type="protein sequence ID" value="MQM23875.1"/>
    <property type="molecule type" value="Genomic_DNA"/>
</dbReference>
<comment type="caution">
    <text evidence="2">The sequence shown here is derived from an EMBL/GenBank/DDBJ whole genome shotgun (WGS) entry which is preliminary data.</text>
</comment>
<sequence>MRRARVLETTLSTLVVVATASPAVKGAATSFGRRDMGTAMQQRKLASFEFTIRNLREYNIGVFRRNATALALVISEAAASNHAVEIQVLEIGIIFHSDDLK</sequence>
<evidence type="ECO:0000256" key="1">
    <source>
        <dbReference type="SAM" id="SignalP"/>
    </source>
</evidence>
<evidence type="ECO:0000313" key="3">
    <source>
        <dbReference type="Proteomes" id="UP000652761"/>
    </source>
</evidence>
<keyword evidence="1" id="KW-0732">Signal</keyword>
<organism evidence="2 3">
    <name type="scientific">Colocasia esculenta</name>
    <name type="common">Wild taro</name>
    <name type="synonym">Arum esculentum</name>
    <dbReference type="NCBI Taxonomy" id="4460"/>
    <lineage>
        <taxon>Eukaryota</taxon>
        <taxon>Viridiplantae</taxon>
        <taxon>Streptophyta</taxon>
        <taxon>Embryophyta</taxon>
        <taxon>Tracheophyta</taxon>
        <taxon>Spermatophyta</taxon>
        <taxon>Magnoliopsida</taxon>
        <taxon>Liliopsida</taxon>
        <taxon>Araceae</taxon>
        <taxon>Aroideae</taxon>
        <taxon>Colocasieae</taxon>
        <taxon>Colocasia</taxon>
    </lineage>
</organism>
<proteinExistence type="predicted"/>